<keyword evidence="1" id="KW-0732">Signal</keyword>
<feature type="chain" id="PRO_5007856241" description="Osmotin, thaumatin-like protein" evidence="1">
    <location>
        <begin position="21"/>
        <end position="165"/>
    </location>
</feature>
<reference evidence="2 3" key="1">
    <citation type="journal article" date="2016" name="Mol. Biol. Evol.">
        <title>Comparative Genomics of Early-Diverging Mushroom-Forming Fungi Provides Insights into the Origins of Lignocellulose Decay Capabilities.</title>
        <authorList>
            <person name="Nagy L.G."/>
            <person name="Riley R."/>
            <person name="Tritt A."/>
            <person name="Adam C."/>
            <person name="Daum C."/>
            <person name="Floudas D."/>
            <person name="Sun H."/>
            <person name="Yadav J.S."/>
            <person name="Pangilinan J."/>
            <person name="Larsson K.H."/>
            <person name="Matsuura K."/>
            <person name="Barry K."/>
            <person name="Labutti K."/>
            <person name="Kuo R."/>
            <person name="Ohm R.A."/>
            <person name="Bhattacharya S.S."/>
            <person name="Shirouzu T."/>
            <person name="Yoshinaga Y."/>
            <person name="Martin F.M."/>
            <person name="Grigoriev I.V."/>
            <person name="Hibbett D.S."/>
        </authorList>
    </citation>
    <scope>NUCLEOTIDE SEQUENCE [LARGE SCALE GENOMIC DNA]</scope>
    <source>
        <strain evidence="2 3">HHB12733</strain>
    </source>
</reference>
<sequence>MLAIIASAVLALAGAGIVNAHSFTLHNNCGYNVPLFVDSWPGSVAYTGPQPGTLTPGQYYGLTIPSGWNSRICHNPDGANCWGQDSMTEFNMDSGGLAYYDISNIEAYSIAQQIAPASGSCATVTCTSATCPCDQAYPVGDESGCGDDAPVKACSDEDFTITYCP</sequence>
<dbReference type="OrthoDB" id="430315at2759"/>
<evidence type="ECO:0000313" key="3">
    <source>
        <dbReference type="Proteomes" id="UP000076842"/>
    </source>
</evidence>
<proteinExistence type="predicted"/>
<dbReference type="Proteomes" id="UP000076842">
    <property type="component" value="Unassembled WGS sequence"/>
</dbReference>
<dbReference type="AlphaFoldDB" id="A0A165CYE5"/>
<dbReference type="SUPFAM" id="SSF49870">
    <property type="entry name" value="Osmotin, thaumatin-like protein"/>
    <property type="match status" value="1"/>
</dbReference>
<dbReference type="InParanoid" id="A0A165CYE5"/>
<evidence type="ECO:0000313" key="2">
    <source>
        <dbReference type="EMBL" id="KZT51678.1"/>
    </source>
</evidence>
<protein>
    <recommendedName>
        <fullName evidence="4">Osmotin, thaumatin-like protein</fullName>
    </recommendedName>
</protein>
<gene>
    <name evidence="2" type="ORF">CALCODRAFT_503249</name>
</gene>
<dbReference type="SMART" id="SM00205">
    <property type="entry name" value="THN"/>
    <property type="match status" value="1"/>
</dbReference>
<dbReference type="EMBL" id="KV424096">
    <property type="protein sequence ID" value="KZT51678.1"/>
    <property type="molecule type" value="Genomic_DNA"/>
</dbReference>
<dbReference type="Gene3D" id="2.60.110.10">
    <property type="entry name" value="Thaumatin"/>
    <property type="match status" value="1"/>
</dbReference>
<evidence type="ECO:0008006" key="4">
    <source>
        <dbReference type="Google" id="ProtNLM"/>
    </source>
</evidence>
<feature type="signal peptide" evidence="1">
    <location>
        <begin position="1"/>
        <end position="20"/>
    </location>
</feature>
<dbReference type="InterPro" id="IPR037176">
    <property type="entry name" value="Osmotin/thaumatin-like_sf"/>
</dbReference>
<organism evidence="2 3">
    <name type="scientific">Calocera cornea HHB12733</name>
    <dbReference type="NCBI Taxonomy" id="1353952"/>
    <lineage>
        <taxon>Eukaryota</taxon>
        <taxon>Fungi</taxon>
        <taxon>Dikarya</taxon>
        <taxon>Basidiomycota</taxon>
        <taxon>Agaricomycotina</taxon>
        <taxon>Dacrymycetes</taxon>
        <taxon>Dacrymycetales</taxon>
        <taxon>Dacrymycetaceae</taxon>
        <taxon>Calocera</taxon>
    </lineage>
</organism>
<dbReference type="InterPro" id="IPR001938">
    <property type="entry name" value="Thaumatin"/>
</dbReference>
<evidence type="ECO:0000256" key="1">
    <source>
        <dbReference type="SAM" id="SignalP"/>
    </source>
</evidence>
<accession>A0A165CYE5</accession>
<keyword evidence="3" id="KW-1185">Reference proteome</keyword>
<name>A0A165CYE5_9BASI</name>